<gene>
    <name evidence="2" type="ORF">N7509_001530</name>
</gene>
<dbReference type="Pfam" id="PF12511">
    <property type="entry name" value="DUF3716"/>
    <property type="match status" value="1"/>
</dbReference>
<reference evidence="2" key="2">
    <citation type="journal article" date="2023" name="IMA Fungus">
        <title>Comparative genomic study of the Penicillium genus elucidates a diverse pangenome and 15 lateral gene transfer events.</title>
        <authorList>
            <person name="Petersen C."/>
            <person name="Sorensen T."/>
            <person name="Nielsen M.R."/>
            <person name="Sondergaard T.E."/>
            <person name="Sorensen J.L."/>
            <person name="Fitzpatrick D.A."/>
            <person name="Frisvad J.C."/>
            <person name="Nielsen K.L."/>
        </authorList>
    </citation>
    <scope>NUCLEOTIDE SEQUENCE</scope>
    <source>
        <strain evidence="2">IBT 29677</strain>
    </source>
</reference>
<evidence type="ECO:0000256" key="1">
    <source>
        <dbReference type="SAM" id="MobiDB-lite"/>
    </source>
</evidence>
<feature type="region of interest" description="Disordered" evidence="1">
    <location>
        <begin position="203"/>
        <end position="237"/>
    </location>
</feature>
<keyword evidence="3" id="KW-1185">Reference proteome</keyword>
<dbReference type="Proteomes" id="UP001147747">
    <property type="component" value="Unassembled WGS sequence"/>
</dbReference>
<dbReference type="OrthoDB" id="4322123at2759"/>
<accession>A0A9W9W794</accession>
<organism evidence="2 3">
    <name type="scientific">Penicillium cosmopolitanum</name>
    <dbReference type="NCBI Taxonomy" id="1131564"/>
    <lineage>
        <taxon>Eukaryota</taxon>
        <taxon>Fungi</taxon>
        <taxon>Dikarya</taxon>
        <taxon>Ascomycota</taxon>
        <taxon>Pezizomycotina</taxon>
        <taxon>Eurotiomycetes</taxon>
        <taxon>Eurotiomycetidae</taxon>
        <taxon>Eurotiales</taxon>
        <taxon>Aspergillaceae</taxon>
        <taxon>Penicillium</taxon>
    </lineage>
</organism>
<sequence length="339" mass="37239">MAEGRATGPFSPFVNLGLDLTREEVVDAIFEAARNNPSGNPLTLTIGGSQLLVLCSRKYQLELCYKLGRDVHHIPGRMTREQWLSTDPAYIDALLIQSRGLPLVESCTDWLRNLGPFPRCVRLPGHYGGICGNCRYDKRDKECTLRWHGGGNRTTCAWESVIATQPLSDSEPSSSSFGLLSSPRTEYSLGSSQSSAIVIEGSPRYSQFGSSPPSSQHLRHRGNTPKSSSIRPPTVSPQPSYAIAVEIPLPSSIEEPAGSSTFNPILITESDSGDKADSGDEDTDDDMDMDIDEDYIIYLPDSKEDDPDYIESSDSSEEEGCEEIPHPEQTIDEDSDETW</sequence>
<dbReference type="InterPro" id="IPR022190">
    <property type="entry name" value="DUF3716"/>
</dbReference>
<dbReference type="RefSeq" id="XP_056491962.1">
    <property type="nucleotide sequence ID" value="XM_056626167.1"/>
</dbReference>
<proteinExistence type="predicted"/>
<dbReference type="EMBL" id="JAPZBU010000004">
    <property type="protein sequence ID" value="KAJ5407647.1"/>
    <property type="molecule type" value="Genomic_DNA"/>
</dbReference>
<feature type="compositionally biased region" description="Polar residues" evidence="1">
    <location>
        <begin position="204"/>
        <end position="216"/>
    </location>
</feature>
<feature type="compositionally biased region" description="Acidic residues" evidence="1">
    <location>
        <begin position="330"/>
        <end position="339"/>
    </location>
</feature>
<reference evidence="2" key="1">
    <citation type="submission" date="2022-12" db="EMBL/GenBank/DDBJ databases">
        <authorList>
            <person name="Petersen C."/>
        </authorList>
    </citation>
    <scope>NUCLEOTIDE SEQUENCE</scope>
    <source>
        <strain evidence="2">IBT 29677</strain>
    </source>
</reference>
<evidence type="ECO:0000313" key="3">
    <source>
        <dbReference type="Proteomes" id="UP001147747"/>
    </source>
</evidence>
<dbReference type="AlphaFoldDB" id="A0A9W9W794"/>
<dbReference type="GeneID" id="81365147"/>
<protein>
    <submittedName>
        <fullName evidence="2">Uncharacterized protein</fullName>
    </submittedName>
</protein>
<feature type="region of interest" description="Disordered" evidence="1">
    <location>
        <begin position="252"/>
        <end position="339"/>
    </location>
</feature>
<feature type="compositionally biased region" description="Acidic residues" evidence="1">
    <location>
        <begin position="303"/>
        <end position="322"/>
    </location>
</feature>
<comment type="caution">
    <text evidence="2">The sequence shown here is derived from an EMBL/GenBank/DDBJ whole genome shotgun (WGS) entry which is preliminary data.</text>
</comment>
<feature type="compositionally biased region" description="Acidic residues" evidence="1">
    <location>
        <begin position="279"/>
        <end position="295"/>
    </location>
</feature>
<evidence type="ECO:0000313" key="2">
    <source>
        <dbReference type="EMBL" id="KAJ5407647.1"/>
    </source>
</evidence>
<name>A0A9W9W794_9EURO</name>